<dbReference type="Gene3D" id="3.30.2350.10">
    <property type="entry name" value="Pseudouridine synthase"/>
    <property type="match status" value="1"/>
</dbReference>
<sequence>MTMKVTSSLSTKIDGILLLNKSQGMTSNYALQKVKRLLGAKKAGHTGSLDPLATGMLPICFGEATKICQFLLEADKCYETTGLLGIKTNTADATGEVIARSDEFTISKQQLTDVLDKHKGVIKQVPSMFSALKHQGTPLYCFARKGMNIERAAREILISELELNAFDGVQFSLTVTCSKGTYIRNLVEDIGDVLGVGAHVTRLHRVYTAGLKDMPMYSLDELESMSLTERKACFIPIDRAVDYLEQVTLLDDEVISIRQGRTITNKIDVELADCVRLYDTRAQFIGLGERSAGIIKAKRLLSF</sequence>
<evidence type="ECO:0000259" key="7">
    <source>
        <dbReference type="Pfam" id="PF09157"/>
    </source>
</evidence>
<evidence type="ECO:0000313" key="11">
    <source>
        <dbReference type="Proteomes" id="UP000054854"/>
    </source>
</evidence>
<dbReference type="NCBIfam" id="TIGR00431">
    <property type="entry name" value="TruB"/>
    <property type="match status" value="1"/>
</dbReference>
<dbReference type="InterPro" id="IPR036974">
    <property type="entry name" value="PUA_sf"/>
</dbReference>
<evidence type="ECO:0000313" key="12">
    <source>
        <dbReference type="Proteomes" id="UP000255316"/>
    </source>
</evidence>
<dbReference type="Pfam" id="PF16198">
    <property type="entry name" value="TruB_C_2"/>
    <property type="match status" value="1"/>
</dbReference>
<organism evidence="10 12">
    <name type="scientific">Legionella cincinnatiensis</name>
    <dbReference type="NCBI Taxonomy" id="28085"/>
    <lineage>
        <taxon>Bacteria</taxon>
        <taxon>Pseudomonadati</taxon>
        <taxon>Pseudomonadota</taxon>
        <taxon>Gammaproteobacteria</taxon>
        <taxon>Legionellales</taxon>
        <taxon>Legionellaceae</taxon>
        <taxon>Legionella</taxon>
    </lineage>
</organism>
<reference evidence="9 11" key="1">
    <citation type="submission" date="2015-11" db="EMBL/GenBank/DDBJ databases">
        <title>Genomic analysis of 38 Legionella species identifies large and diverse effector repertoires.</title>
        <authorList>
            <person name="Burstein D."/>
            <person name="Amaro F."/>
            <person name="Zusman T."/>
            <person name="Lifshitz Z."/>
            <person name="Cohen O."/>
            <person name="Gilbert J.A."/>
            <person name="Pupko T."/>
            <person name="Shuman H.A."/>
            <person name="Segal G."/>
        </authorList>
    </citation>
    <scope>NUCLEOTIDE SEQUENCE [LARGE SCALE GENOMIC DNA]</scope>
    <source>
        <strain evidence="9 11">CDC#72-OH-14</strain>
    </source>
</reference>
<feature type="domain" description="Pseudouridine synthase II N-terminal" evidence="6">
    <location>
        <begin position="35"/>
        <end position="183"/>
    </location>
</feature>
<feature type="domain" description="tRNA pseudouridylate synthase B C-terminal" evidence="8">
    <location>
        <begin position="184"/>
        <end position="241"/>
    </location>
</feature>
<comment type="similarity">
    <text evidence="2 5">Belongs to the pseudouridine synthase TruB family. Type 1 subfamily.</text>
</comment>
<dbReference type="InterPro" id="IPR015240">
    <property type="entry name" value="tRNA_sdUridine_synth_fam1_C"/>
</dbReference>
<dbReference type="GO" id="GO:0003723">
    <property type="term" value="F:RNA binding"/>
    <property type="evidence" value="ECO:0007669"/>
    <property type="project" value="InterPro"/>
</dbReference>
<dbReference type="GO" id="GO:0031119">
    <property type="term" value="P:tRNA pseudouridine synthesis"/>
    <property type="evidence" value="ECO:0007669"/>
    <property type="project" value="UniProtKB-UniRule"/>
</dbReference>
<evidence type="ECO:0000256" key="2">
    <source>
        <dbReference type="ARBA" id="ARBA00005642"/>
    </source>
</evidence>
<accession>A0A378IES6</accession>
<evidence type="ECO:0000313" key="9">
    <source>
        <dbReference type="EMBL" id="KTC91981.1"/>
    </source>
</evidence>
<dbReference type="Pfam" id="PF01509">
    <property type="entry name" value="TruB_N"/>
    <property type="match status" value="1"/>
</dbReference>
<keyword evidence="11" id="KW-1185">Reference proteome</keyword>
<gene>
    <name evidence="5 10" type="primary">truB</name>
    <name evidence="9" type="ORF">Lcin_0760</name>
    <name evidence="10" type="ORF">NCTC12438_00290</name>
</gene>
<dbReference type="PANTHER" id="PTHR13767:SF2">
    <property type="entry name" value="PSEUDOURIDYLATE SYNTHASE TRUB1"/>
    <property type="match status" value="1"/>
</dbReference>
<evidence type="ECO:0000259" key="6">
    <source>
        <dbReference type="Pfam" id="PF01509"/>
    </source>
</evidence>
<evidence type="ECO:0000259" key="8">
    <source>
        <dbReference type="Pfam" id="PF16198"/>
    </source>
</evidence>
<dbReference type="CDD" id="cd02573">
    <property type="entry name" value="PseudoU_synth_EcTruB"/>
    <property type="match status" value="1"/>
</dbReference>
<dbReference type="InterPro" id="IPR002501">
    <property type="entry name" value="PsdUridine_synth_N"/>
</dbReference>
<dbReference type="PANTHER" id="PTHR13767">
    <property type="entry name" value="TRNA-PSEUDOURIDINE SYNTHASE"/>
    <property type="match status" value="1"/>
</dbReference>
<dbReference type="Proteomes" id="UP000255316">
    <property type="component" value="Unassembled WGS sequence"/>
</dbReference>
<protein>
    <recommendedName>
        <fullName evidence="5">tRNA pseudouridine synthase B</fullName>
        <ecNumber evidence="5">5.4.99.25</ecNumber>
    </recommendedName>
    <alternativeName>
        <fullName evidence="5">tRNA pseudouridine(55) synthase</fullName>
        <shortName evidence="5">Psi55 synthase</shortName>
    </alternativeName>
    <alternativeName>
        <fullName evidence="5">tRNA pseudouridylate synthase</fullName>
    </alternativeName>
    <alternativeName>
        <fullName evidence="5">tRNA-uridine isomerase</fullName>
    </alternativeName>
</protein>
<dbReference type="GO" id="GO:0160148">
    <property type="term" value="F:tRNA pseudouridine(55) synthase activity"/>
    <property type="evidence" value="ECO:0007669"/>
    <property type="project" value="UniProtKB-EC"/>
</dbReference>
<dbReference type="GO" id="GO:1990481">
    <property type="term" value="P:mRNA pseudouridine synthesis"/>
    <property type="evidence" value="ECO:0007669"/>
    <property type="project" value="TreeGrafter"/>
</dbReference>
<keyword evidence="3 5" id="KW-0819">tRNA processing</keyword>
<evidence type="ECO:0000256" key="4">
    <source>
        <dbReference type="ARBA" id="ARBA00023235"/>
    </source>
</evidence>
<comment type="catalytic activity">
    <reaction evidence="1 5">
        <text>uridine(55) in tRNA = pseudouridine(55) in tRNA</text>
        <dbReference type="Rhea" id="RHEA:42532"/>
        <dbReference type="Rhea" id="RHEA-COMP:10101"/>
        <dbReference type="Rhea" id="RHEA-COMP:10102"/>
        <dbReference type="ChEBI" id="CHEBI:65314"/>
        <dbReference type="ChEBI" id="CHEBI:65315"/>
        <dbReference type="EC" id="5.4.99.25"/>
    </reaction>
</comment>
<dbReference type="HAMAP" id="MF_01080">
    <property type="entry name" value="TruB_bact"/>
    <property type="match status" value="1"/>
</dbReference>
<dbReference type="STRING" id="28085.Lcin_0760"/>
<dbReference type="EMBL" id="UGNX01000001">
    <property type="protein sequence ID" value="STX33717.1"/>
    <property type="molecule type" value="Genomic_DNA"/>
</dbReference>
<reference evidence="10 12" key="2">
    <citation type="submission" date="2018-06" db="EMBL/GenBank/DDBJ databases">
        <authorList>
            <consortium name="Pathogen Informatics"/>
            <person name="Doyle S."/>
        </authorList>
    </citation>
    <scope>NUCLEOTIDE SEQUENCE [LARGE SCALE GENOMIC DNA]</scope>
    <source>
        <strain evidence="10 12">NCTC12438</strain>
    </source>
</reference>
<dbReference type="InterPro" id="IPR020103">
    <property type="entry name" value="PsdUridine_synth_cat_dom_sf"/>
</dbReference>
<evidence type="ECO:0000256" key="1">
    <source>
        <dbReference type="ARBA" id="ARBA00000385"/>
    </source>
</evidence>
<evidence type="ECO:0000256" key="5">
    <source>
        <dbReference type="HAMAP-Rule" id="MF_01080"/>
    </source>
</evidence>
<dbReference type="EMBL" id="LNXX01000007">
    <property type="protein sequence ID" value="KTC91981.1"/>
    <property type="molecule type" value="Genomic_DNA"/>
</dbReference>
<keyword evidence="4 5" id="KW-0413">Isomerase</keyword>
<feature type="active site" description="Nucleophile" evidence="5">
    <location>
        <position position="50"/>
    </location>
</feature>
<proteinExistence type="inferred from homology"/>
<feature type="domain" description="tRNA pseudouridine synthase II TruB subfamily 1 C-terminal" evidence="7">
    <location>
        <begin position="246"/>
        <end position="301"/>
    </location>
</feature>
<dbReference type="EC" id="5.4.99.25" evidence="5"/>
<dbReference type="InterPro" id="IPR014780">
    <property type="entry name" value="tRNA_psdUridine_synth_TruB"/>
</dbReference>
<comment type="function">
    <text evidence="5">Responsible for synthesis of pseudouridine from uracil-55 in the psi GC loop of transfer RNAs.</text>
</comment>
<name>A0A378IES6_9GAMM</name>
<evidence type="ECO:0000313" key="10">
    <source>
        <dbReference type="EMBL" id="STX33717.1"/>
    </source>
</evidence>
<dbReference type="Pfam" id="PF09157">
    <property type="entry name" value="TruB-C_2"/>
    <property type="match status" value="1"/>
</dbReference>
<dbReference type="Gene3D" id="2.30.130.10">
    <property type="entry name" value="PUA domain"/>
    <property type="match status" value="1"/>
</dbReference>
<dbReference type="Proteomes" id="UP000054854">
    <property type="component" value="Unassembled WGS sequence"/>
</dbReference>
<dbReference type="SUPFAM" id="SSF55120">
    <property type="entry name" value="Pseudouridine synthase"/>
    <property type="match status" value="1"/>
</dbReference>
<evidence type="ECO:0000256" key="3">
    <source>
        <dbReference type="ARBA" id="ARBA00022694"/>
    </source>
</evidence>
<dbReference type="AlphaFoldDB" id="A0A378IES6"/>
<dbReference type="InterPro" id="IPR032819">
    <property type="entry name" value="TruB_C"/>
</dbReference>